<evidence type="ECO:0008006" key="4">
    <source>
        <dbReference type="Google" id="ProtNLM"/>
    </source>
</evidence>
<dbReference type="InterPro" id="IPR035940">
    <property type="entry name" value="CAP_sf"/>
</dbReference>
<dbReference type="Proteomes" id="UP000483820">
    <property type="component" value="Chromosome II"/>
</dbReference>
<sequence>MMIKTLLLALLLLGTSSKILENAGKAIIGAVGDVQEESIPLPFGTPEEFLVEVNQARRDYARENNIPNMRQLVWSEDLVKIAEKLDMEVNWPEARVSWRYCNLDRYYGIAVTIRNRMAFHKMMPKEETLKFATTFTLDTQELLVPMQAKIGCVKKGEGVLCLLGPTGSYWYPEGSVRTEGPPGSDCGEGYTNNDGLCVVSSGIKSDEENGKGEISESAAPDLLYVVVLLMAYFL</sequence>
<evidence type="ECO:0000313" key="2">
    <source>
        <dbReference type="EMBL" id="KAF1767639.1"/>
    </source>
</evidence>
<dbReference type="SUPFAM" id="SSF55797">
    <property type="entry name" value="PR-1-like"/>
    <property type="match status" value="1"/>
</dbReference>
<dbReference type="RefSeq" id="XP_003107180.2">
    <property type="nucleotide sequence ID" value="XM_003107132.2"/>
</dbReference>
<dbReference type="KEGG" id="crq:GCK72_007598"/>
<evidence type="ECO:0000256" key="1">
    <source>
        <dbReference type="SAM" id="SignalP"/>
    </source>
</evidence>
<dbReference type="GeneID" id="9804658"/>
<keyword evidence="1" id="KW-0732">Signal</keyword>
<organism evidence="2 3">
    <name type="scientific">Caenorhabditis remanei</name>
    <name type="common">Caenorhabditis vulgaris</name>
    <dbReference type="NCBI Taxonomy" id="31234"/>
    <lineage>
        <taxon>Eukaryota</taxon>
        <taxon>Metazoa</taxon>
        <taxon>Ecdysozoa</taxon>
        <taxon>Nematoda</taxon>
        <taxon>Chromadorea</taxon>
        <taxon>Rhabditida</taxon>
        <taxon>Rhabditina</taxon>
        <taxon>Rhabditomorpha</taxon>
        <taxon>Rhabditoidea</taxon>
        <taxon>Rhabditidae</taxon>
        <taxon>Peloderinae</taxon>
        <taxon>Caenorhabditis</taxon>
    </lineage>
</organism>
<feature type="chain" id="PRO_5025601845" description="SCP domain-containing protein" evidence="1">
    <location>
        <begin position="18"/>
        <end position="234"/>
    </location>
</feature>
<accession>A0A6A5HJH3</accession>
<evidence type="ECO:0000313" key="3">
    <source>
        <dbReference type="Proteomes" id="UP000483820"/>
    </source>
</evidence>
<feature type="signal peptide" evidence="1">
    <location>
        <begin position="1"/>
        <end position="17"/>
    </location>
</feature>
<name>A0A6A5HJH3_CAERE</name>
<proteinExistence type="predicted"/>
<gene>
    <name evidence="2" type="ORF">GCK72_007598</name>
</gene>
<comment type="caution">
    <text evidence="2">The sequence shown here is derived from an EMBL/GenBank/DDBJ whole genome shotgun (WGS) entry which is preliminary data.</text>
</comment>
<reference evidence="2 3" key="1">
    <citation type="submission" date="2019-12" db="EMBL/GenBank/DDBJ databases">
        <title>Chromosome-level assembly of the Caenorhabditis remanei genome.</title>
        <authorList>
            <person name="Teterina A.A."/>
            <person name="Willis J.H."/>
            <person name="Phillips P.C."/>
        </authorList>
    </citation>
    <scope>NUCLEOTIDE SEQUENCE [LARGE SCALE GENOMIC DNA]</scope>
    <source>
        <strain evidence="2 3">PX506</strain>
        <tissue evidence="2">Whole organism</tissue>
    </source>
</reference>
<dbReference type="AlphaFoldDB" id="A0A6A5HJH3"/>
<protein>
    <recommendedName>
        <fullName evidence="4">SCP domain-containing protein</fullName>
    </recommendedName>
</protein>
<dbReference type="EMBL" id="WUAV01000002">
    <property type="protein sequence ID" value="KAF1767639.1"/>
    <property type="molecule type" value="Genomic_DNA"/>
</dbReference>
<dbReference type="CTD" id="9804658"/>